<dbReference type="Proteomes" id="UP000274909">
    <property type="component" value="Unassembled WGS sequence"/>
</dbReference>
<dbReference type="Gene3D" id="3.90.960.10">
    <property type="entry name" value="YbaK/aminoacyl-tRNA synthetase-associated domain"/>
    <property type="match status" value="1"/>
</dbReference>
<name>A0A3S0VR96_9MICO</name>
<keyword evidence="7" id="KW-1185">Reference proteome</keyword>
<dbReference type="GO" id="GO:0016829">
    <property type="term" value="F:lyase activity"/>
    <property type="evidence" value="ECO:0007669"/>
    <property type="project" value="UniProtKB-KW"/>
</dbReference>
<dbReference type="NCBIfam" id="TIGR00011">
    <property type="entry name" value="YbaK_EbsC"/>
    <property type="match status" value="1"/>
</dbReference>
<comment type="caution">
    <text evidence="6">The sequence shown here is derived from an EMBL/GenBank/DDBJ whole genome shotgun (WGS) entry which is preliminary data.</text>
</comment>
<dbReference type="InterPro" id="IPR036754">
    <property type="entry name" value="YbaK/aa-tRNA-synt-asso_dom_sf"/>
</dbReference>
<evidence type="ECO:0000256" key="2">
    <source>
        <dbReference type="ARBA" id="ARBA00022917"/>
    </source>
</evidence>
<accession>A0A3S0VR96</accession>
<evidence type="ECO:0000313" key="6">
    <source>
        <dbReference type="EMBL" id="RUQ97557.1"/>
    </source>
</evidence>
<proteinExistence type="inferred from homology"/>
<protein>
    <recommendedName>
        <fullName evidence="4">Cys-tRNA(Pro)/Cys-tRNA(Cys) deacylase</fullName>
        <ecNumber evidence="4">4.2.-.-</ecNumber>
    </recommendedName>
</protein>
<dbReference type="InterPro" id="IPR004369">
    <property type="entry name" value="Prolyl-tRNA_editing_YbaK/EbsC"/>
</dbReference>
<sequence>MNRPSRRVPATPATRILDAAGVRWVGRAYAHDPSVTAFGLEAAAALGVPAERVFKTLMADADGEIVVAIVPVAGRLDLGALAALFGAKRAVLAERVVAERRTGYVSGGISPLGQRNAHRTAIDATAMSLDTVFVSGGRRGFDVELSPADLVSITRATIGAIGAP</sequence>
<keyword evidence="3 4" id="KW-0456">Lyase</keyword>
<feature type="domain" description="YbaK/aminoacyl-tRNA synthetase-associated" evidence="5">
    <location>
        <begin position="41"/>
        <end position="151"/>
    </location>
</feature>
<dbReference type="PIRSF" id="PIRSF006181">
    <property type="entry name" value="EbsC_YbaK"/>
    <property type="match status" value="1"/>
</dbReference>
<dbReference type="GO" id="GO:0006412">
    <property type="term" value="P:translation"/>
    <property type="evidence" value="ECO:0007669"/>
    <property type="project" value="UniProtKB-KW"/>
</dbReference>
<dbReference type="Pfam" id="PF04073">
    <property type="entry name" value="tRNA_edit"/>
    <property type="match status" value="1"/>
</dbReference>
<evidence type="ECO:0000256" key="1">
    <source>
        <dbReference type="ARBA" id="ARBA00009798"/>
    </source>
</evidence>
<dbReference type="AlphaFoldDB" id="A0A3S0VR96"/>
<dbReference type="EMBL" id="RZGZ01000005">
    <property type="protein sequence ID" value="RUQ97557.1"/>
    <property type="molecule type" value="Genomic_DNA"/>
</dbReference>
<dbReference type="PANTHER" id="PTHR30411:SF0">
    <property type="entry name" value="CYS-TRNA(PRO)_CYS-TRNA(CYS) DEACYLASE YBAK"/>
    <property type="match status" value="1"/>
</dbReference>
<dbReference type="EC" id="4.2.-.-" evidence="4"/>
<dbReference type="OrthoDB" id="9809296at2"/>
<evidence type="ECO:0000313" key="7">
    <source>
        <dbReference type="Proteomes" id="UP000274909"/>
    </source>
</evidence>
<evidence type="ECO:0000259" key="5">
    <source>
        <dbReference type="Pfam" id="PF04073"/>
    </source>
</evidence>
<dbReference type="CDD" id="cd00002">
    <property type="entry name" value="YbaK_deacylase"/>
    <property type="match status" value="1"/>
</dbReference>
<organism evidence="6 7">
    <name type="scientific">Labedella endophytica</name>
    <dbReference type="NCBI Taxonomy" id="1523160"/>
    <lineage>
        <taxon>Bacteria</taxon>
        <taxon>Bacillati</taxon>
        <taxon>Actinomycetota</taxon>
        <taxon>Actinomycetes</taxon>
        <taxon>Micrococcales</taxon>
        <taxon>Microbacteriaceae</taxon>
        <taxon>Labedella</taxon>
    </lineage>
</organism>
<dbReference type="InterPro" id="IPR007214">
    <property type="entry name" value="YbaK/aa-tRNA-synth-assoc-dom"/>
</dbReference>
<evidence type="ECO:0000256" key="3">
    <source>
        <dbReference type="ARBA" id="ARBA00023239"/>
    </source>
</evidence>
<comment type="similarity">
    <text evidence="1 4">Belongs to the prolyl-tRNA editing family. YbaK/EbsC subfamily.</text>
</comment>
<reference evidence="6 7" key="1">
    <citation type="submission" date="2018-12" db="EMBL/GenBank/DDBJ databases">
        <authorList>
            <person name="Li F."/>
        </authorList>
    </citation>
    <scope>NUCLEOTIDE SEQUENCE [LARGE SCALE GENOMIC DNA]</scope>
    <source>
        <strain evidence="6 7">EGI 6500705</strain>
    </source>
</reference>
<gene>
    <name evidence="6" type="primary">ybaK</name>
    <name evidence="6" type="ORF">ELQ94_15420</name>
</gene>
<evidence type="ECO:0000256" key="4">
    <source>
        <dbReference type="PIRNR" id="PIRNR006181"/>
    </source>
</evidence>
<dbReference type="GO" id="GO:0002161">
    <property type="term" value="F:aminoacyl-tRNA deacylase activity"/>
    <property type="evidence" value="ECO:0007669"/>
    <property type="project" value="InterPro"/>
</dbReference>
<dbReference type="PANTHER" id="PTHR30411">
    <property type="entry name" value="CYTOPLASMIC PROTEIN"/>
    <property type="match status" value="1"/>
</dbReference>
<keyword evidence="2 4" id="KW-0648">Protein biosynthesis</keyword>
<dbReference type="SUPFAM" id="SSF55826">
    <property type="entry name" value="YbaK/ProRS associated domain"/>
    <property type="match status" value="1"/>
</dbReference>